<dbReference type="GO" id="GO:0006310">
    <property type="term" value="P:DNA recombination"/>
    <property type="evidence" value="ECO:0007669"/>
    <property type="project" value="UniProtKB-KW"/>
</dbReference>
<accession>S7T625</accession>
<name>S7T625_DESML</name>
<dbReference type="InterPro" id="IPR050808">
    <property type="entry name" value="Phage_Integrase"/>
</dbReference>
<gene>
    <name evidence="6" type="ORF">dsmv_3633</name>
</gene>
<dbReference type="AlphaFoldDB" id="S7T625"/>
<dbReference type="Pfam" id="PF14659">
    <property type="entry name" value="Phage_int_SAM_3"/>
    <property type="match status" value="1"/>
</dbReference>
<protein>
    <submittedName>
        <fullName evidence="6">Site-specific recombinase</fullName>
    </submittedName>
</protein>
<keyword evidence="7" id="KW-1185">Reference proteome</keyword>
<keyword evidence="4" id="KW-0233">DNA recombination</keyword>
<keyword evidence="3" id="KW-0238">DNA-binding</keyword>
<proteinExistence type="inferred from homology"/>
<dbReference type="InterPro" id="IPR004107">
    <property type="entry name" value="Integrase_SAM-like_N"/>
</dbReference>
<keyword evidence="2" id="KW-0229">DNA integration</keyword>
<dbReference type="Proteomes" id="UP000014977">
    <property type="component" value="Unassembled WGS sequence"/>
</dbReference>
<dbReference type="InterPro" id="IPR011010">
    <property type="entry name" value="DNA_brk_join_enz"/>
</dbReference>
<evidence type="ECO:0000256" key="2">
    <source>
        <dbReference type="ARBA" id="ARBA00022908"/>
    </source>
</evidence>
<evidence type="ECO:0000256" key="4">
    <source>
        <dbReference type="ARBA" id="ARBA00023172"/>
    </source>
</evidence>
<dbReference type="RefSeq" id="WP_020878788.1">
    <property type="nucleotide sequence ID" value="NZ_ATHJ01000137.1"/>
</dbReference>
<feature type="non-terminal residue" evidence="6">
    <location>
        <position position="1"/>
    </location>
</feature>
<dbReference type="PANTHER" id="PTHR30629:SF2">
    <property type="entry name" value="PROPHAGE INTEGRASE INTS-RELATED"/>
    <property type="match status" value="1"/>
</dbReference>
<organism evidence="6 7">
    <name type="scientific">Desulfococcus multivorans DSM 2059</name>
    <dbReference type="NCBI Taxonomy" id="1121405"/>
    <lineage>
        <taxon>Bacteria</taxon>
        <taxon>Pseudomonadati</taxon>
        <taxon>Thermodesulfobacteriota</taxon>
        <taxon>Desulfobacteria</taxon>
        <taxon>Desulfobacterales</taxon>
        <taxon>Desulfococcaceae</taxon>
        <taxon>Desulfococcus</taxon>
    </lineage>
</organism>
<dbReference type="Gene3D" id="1.10.150.130">
    <property type="match status" value="1"/>
</dbReference>
<evidence type="ECO:0000259" key="5">
    <source>
        <dbReference type="Pfam" id="PF14659"/>
    </source>
</evidence>
<feature type="domain" description="Integrase SAM-like N-terminal" evidence="5">
    <location>
        <begin position="126"/>
        <end position="179"/>
    </location>
</feature>
<dbReference type="PANTHER" id="PTHR30629">
    <property type="entry name" value="PROPHAGE INTEGRASE"/>
    <property type="match status" value="1"/>
</dbReference>
<dbReference type="GO" id="GO:0003677">
    <property type="term" value="F:DNA binding"/>
    <property type="evidence" value="ECO:0007669"/>
    <property type="project" value="UniProtKB-KW"/>
</dbReference>
<evidence type="ECO:0000313" key="7">
    <source>
        <dbReference type="Proteomes" id="UP000014977"/>
    </source>
</evidence>
<dbReference type="eggNOG" id="COG4974">
    <property type="taxonomic scope" value="Bacteria"/>
</dbReference>
<reference evidence="6 7" key="1">
    <citation type="journal article" date="2013" name="Genome Announc.">
        <title>Draft genome sequences for three mercury-methylating, sulfate-reducing bacteria.</title>
        <authorList>
            <person name="Brown S.D."/>
            <person name="Hurt R.A.Jr."/>
            <person name="Gilmour C.C."/>
            <person name="Elias D.A."/>
        </authorList>
    </citation>
    <scope>NUCLEOTIDE SEQUENCE [LARGE SCALE GENOMIC DNA]</scope>
    <source>
        <strain evidence="6 7">DSM 2059</strain>
    </source>
</reference>
<comment type="similarity">
    <text evidence="1">Belongs to the 'phage' integrase family.</text>
</comment>
<dbReference type="GO" id="GO:0015074">
    <property type="term" value="P:DNA integration"/>
    <property type="evidence" value="ECO:0007669"/>
    <property type="project" value="UniProtKB-KW"/>
</dbReference>
<comment type="caution">
    <text evidence="6">The sequence shown here is derived from an EMBL/GenBank/DDBJ whole genome shotgun (WGS) entry which is preliminary data.</text>
</comment>
<dbReference type="InterPro" id="IPR010998">
    <property type="entry name" value="Integrase_recombinase_N"/>
</dbReference>
<evidence type="ECO:0000256" key="1">
    <source>
        <dbReference type="ARBA" id="ARBA00008857"/>
    </source>
</evidence>
<dbReference type="STRING" id="897.B2D07_11315"/>
<evidence type="ECO:0000313" key="6">
    <source>
        <dbReference type="EMBL" id="EPR32512.1"/>
    </source>
</evidence>
<sequence length="284" mass="33761">YSIRILSKHYQVWGNVGGSFMAKDKKIKTNYPGVRFYEHKERKYKRKLDRYFSIRYRFDGKDFEEPVGWASHGWTESKANDLLSEIKQNQRLGKGPISLKEKSRLQKEQKITKAIETIKRNKENITFNRAWKKYFPIQKSNVTERSRKREQSLFNLWLSPIIGDLPMKNIGELNLQKIKSEMEKAGRKPRSIKYAFAVIRQVFNFMNRTEGFDYKSPTKFTNIKIKFDNKRDRFLTQEEVRFLLSAIKKRSQSLYEISLLSLKTGMRAGEIFALDLKQARLQYD</sequence>
<dbReference type="EMBL" id="ATHJ01000137">
    <property type="protein sequence ID" value="EPR32512.1"/>
    <property type="molecule type" value="Genomic_DNA"/>
</dbReference>
<dbReference type="Gene3D" id="1.10.443.10">
    <property type="entry name" value="Intergrase catalytic core"/>
    <property type="match status" value="1"/>
</dbReference>
<dbReference type="SUPFAM" id="SSF56349">
    <property type="entry name" value="DNA breaking-rejoining enzymes"/>
    <property type="match status" value="1"/>
</dbReference>
<evidence type="ECO:0000256" key="3">
    <source>
        <dbReference type="ARBA" id="ARBA00023125"/>
    </source>
</evidence>
<dbReference type="InterPro" id="IPR013762">
    <property type="entry name" value="Integrase-like_cat_sf"/>
</dbReference>